<keyword evidence="6 10" id="KW-0460">Magnesium</keyword>
<feature type="binding site" evidence="10">
    <location>
        <begin position="156"/>
        <end position="159"/>
    </location>
    <ligand>
        <name>substrate</name>
    </ligand>
</feature>
<dbReference type="NCBIfam" id="TIGR00042">
    <property type="entry name" value="RdgB/HAM1 family non-canonical purine NTP pyrophosphatase"/>
    <property type="match status" value="1"/>
</dbReference>
<dbReference type="SUPFAM" id="SSF52972">
    <property type="entry name" value="ITPase-like"/>
    <property type="match status" value="1"/>
</dbReference>
<organism evidence="12 13">
    <name type="scientific">Elstera cyanobacteriorum</name>
    <dbReference type="NCBI Taxonomy" id="2022747"/>
    <lineage>
        <taxon>Bacteria</taxon>
        <taxon>Pseudomonadati</taxon>
        <taxon>Pseudomonadota</taxon>
        <taxon>Alphaproteobacteria</taxon>
        <taxon>Rhodospirillales</taxon>
        <taxon>Rhodospirillaceae</taxon>
        <taxon>Elstera</taxon>
    </lineage>
</organism>
<dbReference type="GO" id="GO:0009146">
    <property type="term" value="P:purine nucleoside triphosphate catabolic process"/>
    <property type="evidence" value="ECO:0007669"/>
    <property type="project" value="UniProtKB-UniRule"/>
</dbReference>
<dbReference type="InterPro" id="IPR020922">
    <property type="entry name" value="dITP/XTP_pyrophosphatase"/>
</dbReference>
<feature type="binding site" evidence="10">
    <location>
        <position position="179"/>
    </location>
    <ligand>
        <name>substrate</name>
    </ligand>
</feature>
<evidence type="ECO:0000256" key="5">
    <source>
        <dbReference type="ARBA" id="ARBA00022801"/>
    </source>
</evidence>
<dbReference type="EMBL" id="NOXS01000031">
    <property type="protein sequence ID" value="OYQ19424.1"/>
    <property type="molecule type" value="Genomic_DNA"/>
</dbReference>
<reference evidence="12 13" key="1">
    <citation type="submission" date="2017-07" db="EMBL/GenBank/DDBJ databases">
        <title>Elstera cyanobacteriorum sp. nov., a novel bacterium isolated from cyanobacterial aggregates in a eutrophic lake.</title>
        <authorList>
            <person name="Cai H."/>
        </authorList>
    </citation>
    <scope>NUCLEOTIDE SEQUENCE [LARGE SCALE GENOMIC DNA]</scope>
    <source>
        <strain evidence="12 13">TH019</strain>
    </source>
</reference>
<dbReference type="Proteomes" id="UP000216361">
    <property type="component" value="Unassembled WGS sequence"/>
</dbReference>
<evidence type="ECO:0000256" key="6">
    <source>
        <dbReference type="ARBA" id="ARBA00022842"/>
    </source>
</evidence>
<dbReference type="PANTHER" id="PTHR11067">
    <property type="entry name" value="INOSINE TRIPHOSPHATE PYROPHOSPHATASE/HAM1 PROTEIN"/>
    <property type="match status" value="1"/>
</dbReference>
<evidence type="ECO:0000256" key="7">
    <source>
        <dbReference type="ARBA" id="ARBA00023080"/>
    </source>
</evidence>
<dbReference type="GO" id="GO:0035870">
    <property type="term" value="F:dITP diphosphatase activity"/>
    <property type="evidence" value="ECO:0007669"/>
    <property type="project" value="UniProtKB-UniRule"/>
</dbReference>
<dbReference type="Gene3D" id="3.90.950.10">
    <property type="match status" value="1"/>
</dbReference>
<feature type="binding site" evidence="10">
    <location>
        <position position="76"/>
    </location>
    <ligand>
        <name>substrate</name>
    </ligand>
</feature>
<comment type="catalytic activity">
    <reaction evidence="10">
        <text>ITP + H2O = IMP + diphosphate + H(+)</text>
        <dbReference type="Rhea" id="RHEA:29399"/>
        <dbReference type="ChEBI" id="CHEBI:15377"/>
        <dbReference type="ChEBI" id="CHEBI:15378"/>
        <dbReference type="ChEBI" id="CHEBI:33019"/>
        <dbReference type="ChEBI" id="CHEBI:58053"/>
        <dbReference type="ChEBI" id="CHEBI:61402"/>
        <dbReference type="EC" id="3.6.1.66"/>
    </reaction>
</comment>
<feature type="binding site" evidence="10">
    <location>
        <begin position="14"/>
        <end position="19"/>
    </location>
    <ligand>
        <name>substrate</name>
    </ligand>
</feature>
<comment type="similarity">
    <text evidence="1 10 11">Belongs to the HAM1 NTPase family.</text>
</comment>
<sequence>MPRWTPGETLVLATHNPGKVREIEDLLRPFAVPVVAAGALGLPEPEETGLTFIANAELKARAAAEGSGKPALADDSGLSVAGLDGAPGIYSARWAGPGKDFAVAMERVRTELGDNPNRAAAFHCALSLAWPDGQIVTFEGIIEGTLTFPARGPHGFGYDPIFVPNGHSITFGEMDPAAKHAISHRARAFEQLVKAVFA</sequence>
<comment type="catalytic activity">
    <reaction evidence="8 10">
        <text>dITP + H2O = dIMP + diphosphate + H(+)</text>
        <dbReference type="Rhea" id="RHEA:28342"/>
        <dbReference type="ChEBI" id="CHEBI:15377"/>
        <dbReference type="ChEBI" id="CHEBI:15378"/>
        <dbReference type="ChEBI" id="CHEBI:33019"/>
        <dbReference type="ChEBI" id="CHEBI:61194"/>
        <dbReference type="ChEBI" id="CHEBI:61382"/>
        <dbReference type="EC" id="3.6.1.66"/>
    </reaction>
</comment>
<evidence type="ECO:0000313" key="12">
    <source>
        <dbReference type="EMBL" id="OYQ19424.1"/>
    </source>
</evidence>
<dbReference type="OrthoDB" id="9807456at2"/>
<keyword evidence="5 10" id="KW-0378">Hydrolase</keyword>
<evidence type="ECO:0000256" key="3">
    <source>
        <dbReference type="ARBA" id="ARBA00022723"/>
    </source>
</evidence>
<accession>A0A255XSS4</accession>
<comment type="cofactor">
    <cofactor evidence="10">
        <name>Mg(2+)</name>
        <dbReference type="ChEBI" id="CHEBI:18420"/>
    </cofactor>
    <text evidence="10">Binds 1 Mg(2+) ion per subunit.</text>
</comment>
<evidence type="ECO:0000256" key="9">
    <source>
        <dbReference type="ARBA" id="ARBA00052017"/>
    </source>
</evidence>
<evidence type="ECO:0000313" key="13">
    <source>
        <dbReference type="Proteomes" id="UP000216361"/>
    </source>
</evidence>
<feature type="binding site" evidence="10">
    <location>
        <position position="75"/>
    </location>
    <ligand>
        <name>Mg(2+)</name>
        <dbReference type="ChEBI" id="CHEBI:18420"/>
    </ligand>
</feature>
<evidence type="ECO:0000256" key="11">
    <source>
        <dbReference type="RuleBase" id="RU003781"/>
    </source>
</evidence>
<name>A0A255XSS4_9PROT</name>
<dbReference type="GO" id="GO:0046872">
    <property type="term" value="F:metal ion binding"/>
    <property type="evidence" value="ECO:0007669"/>
    <property type="project" value="UniProtKB-KW"/>
</dbReference>
<evidence type="ECO:0000256" key="1">
    <source>
        <dbReference type="ARBA" id="ARBA00008023"/>
    </source>
</evidence>
<comment type="caution">
    <text evidence="12">The sequence shown here is derived from an EMBL/GenBank/DDBJ whole genome shotgun (WGS) entry which is preliminary data.</text>
</comment>
<dbReference type="PANTHER" id="PTHR11067:SF9">
    <property type="entry name" value="INOSINE TRIPHOSPHATE PYROPHOSPHATASE"/>
    <property type="match status" value="1"/>
</dbReference>
<comment type="catalytic activity">
    <reaction evidence="9 10">
        <text>XTP + H2O = XMP + diphosphate + H(+)</text>
        <dbReference type="Rhea" id="RHEA:28610"/>
        <dbReference type="ChEBI" id="CHEBI:15377"/>
        <dbReference type="ChEBI" id="CHEBI:15378"/>
        <dbReference type="ChEBI" id="CHEBI:33019"/>
        <dbReference type="ChEBI" id="CHEBI:57464"/>
        <dbReference type="ChEBI" id="CHEBI:61314"/>
        <dbReference type="EC" id="3.6.1.66"/>
    </reaction>
</comment>
<dbReference type="GO" id="GO:0005829">
    <property type="term" value="C:cytosol"/>
    <property type="evidence" value="ECO:0007669"/>
    <property type="project" value="TreeGrafter"/>
</dbReference>
<keyword evidence="3 10" id="KW-0479">Metal-binding</keyword>
<evidence type="ECO:0000256" key="8">
    <source>
        <dbReference type="ARBA" id="ARBA00051875"/>
    </source>
</evidence>
<dbReference type="InterPro" id="IPR029001">
    <property type="entry name" value="ITPase-like_fam"/>
</dbReference>
<keyword evidence="13" id="KW-1185">Reference proteome</keyword>
<dbReference type="CDD" id="cd00515">
    <property type="entry name" value="HAM1"/>
    <property type="match status" value="1"/>
</dbReference>
<dbReference type="InterPro" id="IPR002637">
    <property type="entry name" value="RdgB/HAM1"/>
</dbReference>
<dbReference type="GO" id="GO:0036222">
    <property type="term" value="F:XTP diphosphatase activity"/>
    <property type="evidence" value="ECO:0007669"/>
    <property type="project" value="UniProtKB-UniRule"/>
</dbReference>
<dbReference type="FunFam" id="3.90.950.10:FF:000001">
    <property type="entry name" value="dITP/XTP pyrophosphatase"/>
    <property type="match status" value="1"/>
</dbReference>
<keyword evidence="7 10" id="KW-0546">Nucleotide metabolism</keyword>
<dbReference type="GO" id="GO:0017111">
    <property type="term" value="F:ribonucleoside triphosphate phosphatase activity"/>
    <property type="evidence" value="ECO:0007669"/>
    <property type="project" value="InterPro"/>
</dbReference>
<feature type="active site" description="Proton acceptor" evidence="10">
    <location>
        <position position="75"/>
    </location>
</feature>
<evidence type="ECO:0000256" key="10">
    <source>
        <dbReference type="HAMAP-Rule" id="MF_01405"/>
    </source>
</evidence>
<comment type="subunit">
    <text evidence="2 10">Homodimer.</text>
</comment>
<gene>
    <name evidence="12" type="primary">rdgB</name>
    <name evidence="12" type="ORF">CHR90_08360</name>
</gene>
<dbReference type="EC" id="3.6.1.66" evidence="10"/>
<evidence type="ECO:0000256" key="4">
    <source>
        <dbReference type="ARBA" id="ARBA00022741"/>
    </source>
</evidence>
<dbReference type="GO" id="GO:0009117">
    <property type="term" value="P:nucleotide metabolic process"/>
    <property type="evidence" value="ECO:0007669"/>
    <property type="project" value="UniProtKB-KW"/>
</dbReference>
<evidence type="ECO:0000256" key="2">
    <source>
        <dbReference type="ARBA" id="ARBA00011738"/>
    </source>
</evidence>
<dbReference type="AlphaFoldDB" id="A0A255XSS4"/>
<dbReference type="GO" id="GO:0000166">
    <property type="term" value="F:nucleotide binding"/>
    <property type="evidence" value="ECO:0007669"/>
    <property type="project" value="UniProtKB-KW"/>
</dbReference>
<protein>
    <recommendedName>
        <fullName evidence="10">dITP/XTP pyrophosphatase</fullName>
        <ecNumber evidence="10">3.6.1.66</ecNumber>
    </recommendedName>
    <alternativeName>
        <fullName evidence="10">Non-canonical purine NTP pyrophosphatase</fullName>
    </alternativeName>
    <alternativeName>
        <fullName evidence="10">Non-standard purine NTP pyrophosphatase</fullName>
    </alternativeName>
    <alternativeName>
        <fullName evidence="10">Nucleoside-triphosphate diphosphatase</fullName>
    </alternativeName>
    <alternativeName>
        <fullName evidence="10">Nucleoside-triphosphate pyrophosphatase</fullName>
        <shortName evidence="10">NTPase</shortName>
    </alternativeName>
</protein>
<dbReference type="RefSeq" id="WP_094408529.1">
    <property type="nucleotide sequence ID" value="NZ_BMJZ01000004.1"/>
</dbReference>
<keyword evidence="4 10" id="KW-0547">Nucleotide-binding</keyword>
<proteinExistence type="inferred from homology"/>
<feature type="binding site" evidence="10">
    <location>
        <begin position="184"/>
        <end position="185"/>
    </location>
    <ligand>
        <name>substrate</name>
    </ligand>
</feature>
<dbReference type="GO" id="GO:0036220">
    <property type="term" value="F:ITP diphosphatase activity"/>
    <property type="evidence" value="ECO:0007669"/>
    <property type="project" value="UniProtKB-UniRule"/>
</dbReference>
<dbReference type="HAMAP" id="MF_01405">
    <property type="entry name" value="Non_canon_purine_NTPase"/>
    <property type="match status" value="1"/>
</dbReference>
<dbReference type="Pfam" id="PF01725">
    <property type="entry name" value="Ham1p_like"/>
    <property type="match status" value="1"/>
</dbReference>
<feature type="binding site" evidence="10">
    <location>
        <position position="46"/>
    </location>
    <ligand>
        <name>Mg(2+)</name>
        <dbReference type="ChEBI" id="CHEBI:18420"/>
    </ligand>
</feature>
<comment type="function">
    <text evidence="10">Pyrophosphatase that catalyzes the hydrolysis of nucleoside triphosphates to their monophosphate derivatives, with a high preference for the non-canonical purine nucleotides XTP (xanthosine triphosphate), dITP (deoxyinosine triphosphate) and ITP. Seems to function as a house-cleaning enzyme that removes non-canonical purine nucleotides from the nucleotide pool, thus preventing their incorporation into DNA/RNA and avoiding chromosomal lesions.</text>
</comment>